<dbReference type="Proteomes" id="UP001165079">
    <property type="component" value="Unassembled WGS sequence"/>
</dbReference>
<dbReference type="InterPro" id="IPR036259">
    <property type="entry name" value="MFS_trans_sf"/>
</dbReference>
<dbReference type="Pfam" id="PF07690">
    <property type="entry name" value="MFS_1"/>
    <property type="match status" value="1"/>
</dbReference>
<feature type="transmembrane region" description="Helical" evidence="5">
    <location>
        <begin position="268"/>
        <end position="289"/>
    </location>
</feature>
<dbReference type="GO" id="GO:0022857">
    <property type="term" value="F:transmembrane transporter activity"/>
    <property type="evidence" value="ECO:0007669"/>
    <property type="project" value="InterPro"/>
</dbReference>
<feature type="transmembrane region" description="Helical" evidence="5">
    <location>
        <begin position="361"/>
        <end position="384"/>
    </location>
</feature>
<dbReference type="CDD" id="cd17321">
    <property type="entry name" value="MFS_MMR_MDR_like"/>
    <property type="match status" value="1"/>
</dbReference>
<dbReference type="PROSITE" id="PS50850">
    <property type="entry name" value="MFS"/>
    <property type="match status" value="1"/>
</dbReference>
<comment type="caution">
    <text evidence="7">The sequence shown here is derived from an EMBL/GenBank/DDBJ whole genome shotgun (WGS) entry which is preliminary data.</text>
</comment>
<evidence type="ECO:0000256" key="5">
    <source>
        <dbReference type="SAM" id="Phobius"/>
    </source>
</evidence>
<gene>
    <name evidence="7" type="ORF">Afil01_44980</name>
</gene>
<dbReference type="Gene3D" id="1.20.1720.10">
    <property type="entry name" value="Multidrug resistance protein D"/>
    <property type="match status" value="1"/>
</dbReference>
<name>A0A9W6SS13_9ACTN</name>
<feature type="transmembrane region" description="Helical" evidence="5">
    <location>
        <begin position="202"/>
        <end position="221"/>
    </location>
</feature>
<feature type="transmembrane region" description="Helical" evidence="5">
    <location>
        <begin position="106"/>
        <end position="127"/>
    </location>
</feature>
<evidence type="ECO:0000256" key="4">
    <source>
        <dbReference type="ARBA" id="ARBA00023136"/>
    </source>
</evidence>
<feature type="transmembrane region" description="Helical" evidence="5">
    <location>
        <begin position="166"/>
        <end position="190"/>
    </location>
</feature>
<keyword evidence="2 5" id="KW-0812">Transmembrane</keyword>
<evidence type="ECO:0000313" key="8">
    <source>
        <dbReference type="Proteomes" id="UP001165079"/>
    </source>
</evidence>
<dbReference type="GO" id="GO:0005886">
    <property type="term" value="C:plasma membrane"/>
    <property type="evidence" value="ECO:0007669"/>
    <property type="project" value="UniProtKB-SubCell"/>
</dbReference>
<accession>A0A9W6SS13</accession>
<evidence type="ECO:0000256" key="3">
    <source>
        <dbReference type="ARBA" id="ARBA00022989"/>
    </source>
</evidence>
<dbReference type="InterPro" id="IPR005829">
    <property type="entry name" value="Sugar_transporter_CS"/>
</dbReference>
<proteinExistence type="predicted"/>
<keyword evidence="3 5" id="KW-1133">Transmembrane helix</keyword>
<dbReference type="EMBL" id="BSTX01000003">
    <property type="protein sequence ID" value="GLZ79691.1"/>
    <property type="molecule type" value="Genomic_DNA"/>
</dbReference>
<feature type="transmembrane region" description="Helical" evidence="5">
    <location>
        <begin position="435"/>
        <end position="455"/>
    </location>
</feature>
<evidence type="ECO:0000313" key="7">
    <source>
        <dbReference type="EMBL" id="GLZ79691.1"/>
    </source>
</evidence>
<evidence type="ECO:0000259" key="6">
    <source>
        <dbReference type="PROSITE" id="PS50850"/>
    </source>
</evidence>
<evidence type="ECO:0000256" key="2">
    <source>
        <dbReference type="ARBA" id="ARBA00022692"/>
    </source>
</evidence>
<dbReference type="SUPFAM" id="SSF103473">
    <property type="entry name" value="MFS general substrate transporter"/>
    <property type="match status" value="1"/>
</dbReference>
<evidence type="ECO:0000256" key="1">
    <source>
        <dbReference type="ARBA" id="ARBA00004651"/>
    </source>
</evidence>
<feature type="transmembrane region" description="Helical" evidence="5">
    <location>
        <begin position="405"/>
        <end position="423"/>
    </location>
</feature>
<sequence length="475" mass="47200">MSIATAPSPTRRWAALGALMLCVLLIDLDTTVLNVALPALSGDLGASTGALQWVLNAYTIVSAALLIPAGALADRLGRKRVLLCAVGAFGVGSGVGAYATDAGVLIAARAVMGVGAAAMLTLTMALVPALFPREQLGRAMAFASVAGLIGFPLGPVLGGFLLDRFWWGSVLVINVPLAVAVLAACAVAIPPDAGGRTPPPRAVPTALLVAGLAALTYGVIAVPERGWGDPLVLAALGGGAVLLALFTRGQLRARAPMVDLRLFADARFRWCTIVAVQVSLVLAGLLFAYPQYLRLTRGLDGVPTGLALLPFAAGMMAGAQIGGRVLARAGLRAAVAGGSGVLAAALAAGVFTTAASGHVFLAAWTAAAGAGMGVVMVPAITAVLETLPPDRAGAGSGLNQSLRGVGTAVGVAVLGGLLTWAAGSPRLDTGDLAGGLRAVLAVCAATAVLTGLLAARRLPGRARAGESVHDLAGTA</sequence>
<feature type="transmembrane region" description="Helical" evidence="5">
    <location>
        <begin position="81"/>
        <end position="100"/>
    </location>
</feature>
<feature type="transmembrane region" description="Helical" evidence="5">
    <location>
        <begin position="301"/>
        <end position="321"/>
    </location>
</feature>
<dbReference type="RefSeq" id="WP_285664840.1">
    <property type="nucleotide sequence ID" value="NZ_BSTX01000003.1"/>
</dbReference>
<dbReference type="PANTHER" id="PTHR42718:SF42">
    <property type="entry name" value="EXPORT PROTEIN"/>
    <property type="match status" value="1"/>
</dbReference>
<dbReference type="InterPro" id="IPR020846">
    <property type="entry name" value="MFS_dom"/>
</dbReference>
<reference evidence="7" key="1">
    <citation type="submission" date="2023-03" db="EMBL/GenBank/DDBJ databases">
        <title>Actinorhabdospora filicis NBRC 111898.</title>
        <authorList>
            <person name="Ichikawa N."/>
            <person name="Sato H."/>
            <person name="Tonouchi N."/>
        </authorList>
    </citation>
    <scope>NUCLEOTIDE SEQUENCE</scope>
    <source>
        <strain evidence="7">NBRC 111898</strain>
    </source>
</reference>
<dbReference type="InterPro" id="IPR011701">
    <property type="entry name" value="MFS"/>
</dbReference>
<feature type="transmembrane region" description="Helical" evidence="5">
    <location>
        <begin position="139"/>
        <end position="160"/>
    </location>
</feature>
<feature type="transmembrane region" description="Helical" evidence="5">
    <location>
        <begin position="333"/>
        <end position="355"/>
    </location>
</feature>
<dbReference type="PRINTS" id="PR01036">
    <property type="entry name" value="TCRTETB"/>
</dbReference>
<dbReference type="PROSITE" id="PS00216">
    <property type="entry name" value="SUGAR_TRANSPORT_1"/>
    <property type="match status" value="1"/>
</dbReference>
<feature type="transmembrane region" description="Helical" evidence="5">
    <location>
        <begin position="227"/>
        <end position="247"/>
    </location>
</feature>
<feature type="transmembrane region" description="Helical" evidence="5">
    <location>
        <begin position="50"/>
        <end position="69"/>
    </location>
</feature>
<keyword evidence="4 5" id="KW-0472">Membrane</keyword>
<comment type="subcellular location">
    <subcellularLocation>
        <location evidence="1">Cell membrane</location>
        <topology evidence="1">Multi-pass membrane protein</topology>
    </subcellularLocation>
</comment>
<feature type="domain" description="Major facilitator superfamily (MFS) profile" evidence="6">
    <location>
        <begin position="15"/>
        <end position="462"/>
    </location>
</feature>
<dbReference type="Gene3D" id="1.20.1250.20">
    <property type="entry name" value="MFS general substrate transporter like domains"/>
    <property type="match status" value="1"/>
</dbReference>
<keyword evidence="8" id="KW-1185">Reference proteome</keyword>
<dbReference type="PANTHER" id="PTHR42718">
    <property type="entry name" value="MAJOR FACILITATOR SUPERFAMILY MULTIDRUG TRANSPORTER MFSC"/>
    <property type="match status" value="1"/>
</dbReference>
<dbReference type="AlphaFoldDB" id="A0A9W6SS13"/>
<protein>
    <submittedName>
        <fullName evidence="7">MFS transporter</fullName>
    </submittedName>
</protein>
<organism evidence="7 8">
    <name type="scientific">Actinorhabdospora filicis</name>
    <dbReference type="NCBI Taxonomy" id="1785913"/>
    <lineage>
        <taxon>Bacteria</taxon>
        <taxon>Bacillati</taxon>
        <taxon>Actinomycetota</taxon>
        <taxon>Actinomycetes</taxon>
        <taxon>Micromonosporales</taxon>
        <taxon>Micromonosporaceae</taxon>
        <taxon>Actinorhabdospora</taxon>
    </lineage>
</organism>